<evidence type="ECO:0000313" key="1">
    <source>
        <dbReference type="EMBL" id="NWJ20324.1"/>
    </source>
</evidence>
<gene>
    <name evidence="2" type="ORF">HX848_07940</name>
    <name evidence="3" type="ORF">HX850_02815</name>
    <name evidence="4" type="ORF">HX858_08115</name>
    <name evidence="1" type="ORF">HX860_04550</name>
</gene>
<organism evidence="2 5">
    <name type="scientific">Marine Group I thaumarchaeote</name>
    <dbReference type="NCBI Taxonomy" id="2511932"/>
    <lineage>
        <taxon>Archaea</taxon>
        <taxon>Nitrososphaerota</taxon>
        <taxon>Marine Group I</taxon>
    </lineage>
</organism>
<dbReference type="Proteomes" id="UP000575480">
    <property type="component" value="Unassembled WGS sequence"/>
</dbReference>
<evidence type="ECO:0000313" key="4">
    <source>
        <dbReference type="EMBL" id="NWJ57696.1"/>
    </source>
</evidence>
<dbReference type="Proteomes" id="UP000568446">
    <property type="component" value="Unassembled WGS sequence"/>
</dbReference>
<dbReference type="EMBL" id="JACATI010000004">
    <property type="protein sequence ID" value="NWJ20324.1"/>
    <property type="molecule type" value="Genomic_DNA"/>
</dbReference>
<evidence type="ECO:0000313" key="5">
    <source>
        <dbReference type="Proteomes" id="UP000563820"/>
    </source>
</evidence>
<protein>
    <submittedName>
        <fullName evidence="2">Uncharacterized protein</fullName>
    </submittedName>
</protein>
<evidence type="ECO:0000313" key="8">
    <source>
        <dbReference type="Proteomes" id="UP000587702"/>
    </source>
</evidence>
<reference evidence="2" key="2">
    <citation type="submission" date="2020-06" db="EMBL/GenBank/DDBJ databases">
        <authorList>
            <person name="Wang Y."/>
        </authorList>
    </citation>
    <scope>NUCLEOTIDE SEQUENCE</scope>
    <source>
        <strain evidence="3">C4</strain>
        <strain evidence="1">L14</strain>
        <strain evidence="4">L15a</strain>
        <strain evidence="2">T1L11</strain>
    </source>
</reference>
<dbReference type="EMBL" id="JACATE010000019">
    <property type="protein sequence ID" value="NWJ29290.1"/>
    <property type="molecule type" value="Genomic_DNA"/>
</dbReference>
<dbReference type="Proteomes" id="UP000563820">
    <property type="component" value="Unassembled WGS sequence"/>
</dbReference>
<accession>A0A7K4ML37</accession>
<dbReference type="AlphaFoldDB" id="A0A7K4ML37"/>
<sequence>MTADKKMKIMCKWCNVSKTCHIVSQEITDHHGNYGIDSVMMAKVKIHKHFKGKNYCKGSDRTITLPLDKILKNNEKNSL</sequence>
<comment type="caution">
    <text evidence="2">The sequence shown here is derived from an EMBL/GenBank/DDBJ whole genome shotgun (WGS) entry which is preliminary data.</text>
</comment>
<name>A0A7K4ML37_9ARCH</name>
<dbReference type="Proteomes" id="UP000587702">
    <property type="component" value="Unassembled WGS sequence"/>
</dbReference>
<evidence type="ECO:0000313" key="3">
    <source>
        <dbReference type="EMBL" id="NWJ29831.1"/>
    </source>
</evidence>
<dbReference type="EMBL" id="JACATK010000009">
    <property type="protein sequence ID" value="NWJ29831.1"/>
    <property type="molecule type" value="Genomic_DNA"/>
</dbReference>
<dbReference type="EMBL" id="JACATH010000011">
    <property type="protein sequence ID" value="NWJ57696.1"/>
    <property type="molecule type" value="Genomic_DNA"/>
</dbReference>
<evidence type="ECO:0000313" key="6">
    <source>
        <dbReference type="Proteomes" id="UP000568446"/>
    </source>
</evidence>
<proteinExistence type="predicted"/>
<evidence type="ECO:0000313" key="7">
    <source>
        <dbReference type="Proteomes" id="UP000575480"/>
    </source>
</evidence>
<reference evidence="5 6" key="1">
    <citation type="journal article" date="2019" name="Environ. Microbiol.">
        <title>Genomics insights into ecotype formation of ammonia-oxidizing archaea in the deep ocean.</title>
        <authorList>
            <person name="Wang Y."/>
            <person name="Huang J.M."/>
            <person name="Cui G.J."/>
            <person name="Nunoura T."/>
            <person name="Takaki Y."/>
            <person name="Li W.L."/>
            <person name="Li J."/>
            <person name="Gao Z.M."/>
            <person name="Takai K."/>
            <person name="Zhang A.Q."/>
            <person name="Stepanauskas R."/>
        </authorList>
    </citation>
    <scope>NUCLEOTIDE SEQUENCE [LARGE SCALE GENOMIC DNA]</scope>
    <source>
        <strain evidence="3 6">C4</strain>
        <strain evidence="1 8">L14</strain>
        <strain evidence="4 7">L15a</strain>
        <strain evidence="2 5">T1L11</strain>
    </source>
</reference>
<evidence type="ECO:0000313" key="2">
    <source>
        <dbReference type="EMBL" id="NWJ29290.1"/>
    </source>
</evidence>